<dbReference type="GO" id="GO:0001667">
    <property type="term" value="P:ameboidal-type cell migration"/>
    <property type="evidence" value="ECO:0007669"/>
    <property type="project" value="UniProtKB-ARBA"/>
</dbReference>
<dbReference type="Proteomes" id="UP001497382">
    <property type="component" value="Unassembled WGS sequence"/>
</dbReference>
<protein>
    <submittedName>
        <fullName evidence="4">Uncharacterized protein</fullName>
    </submittedName>
</protein>
<dbReference type="GO" id="GO:0035006">
    <property type="term" value="P:melanization defense response"/>
    <property type="evidence" value="ECO:0007669"/>
    <property type="project" value="UniProtKB-ARBA"/>
</dbReference>
<dbReference type="SUPFAM" id="SSF52540">
    <property type="entry name" value="P-loop containing nucleoside triphosphate hydrolases"/>
    <property type="match status" value="1"/>
</dbReference>
<dbReference type="GO" id="GO:0035099">
    <property type="term" value="P:hemocyte migration"/>
    <property type="evidence" value="ECO:0007669"/>
    <property type="project" value="UniProtKB-ARBA"/>
</dbReference>
<dbReference type="Pfam" id="PF00071">
    <property type="entry name" value="Ras"/>
    <property type="match status" value="1"/>
</dbReference>
<dbReference type="GO" id="GO:0003924">
    <property type="term" value="F:GTPase activity"/>
    <property type="evidence" value="ECO:0007669"/>
    <property type="project" value="InterPro"/>
</dbReference>
<dbReference type="InterPro" id="IPR001806">
    <property type="entry name" value="Small_GTPase"/>
</dbReference>
<evidence type="ECO:0000256" key="3">
    <source>
        <dbReference type="SAM" id="MobiDB-lite"/>
    </source>
</evidence>
<keyword evidence="1" id="KW-0547">Nucleotide-binding</keyword>
<accession>A0AAV2ATD8</accession>
<comment type="caution">
    <text evidence="4">The sequence shown here is derived from an EMBL/GenBank/DDBJ whole genome shotgun (WGS) entry which is preliminary data.</text>
</comment>
<evidence type="ECO:0000313" key="4">
    <source>
        <dbReference type="EMBL" id="CAL1286680.1"/>
    </source>
</evidence>
<dbReference type="InterPro" id="IPR003578">
    <property type="entry name" value="Small_GTPase_Rho"/>
</dbReference>
<dbReference type="GO" id="GO:0005525">
    <property type="term" value="F:GTP binding"/>
    <property type="evidence" value="ECO:0007669"/>
    <property type="project" value="UniProtKB-KW"/>
</dbReference>
<sequence>MEETMETEAPSKSNGVEAMETGSPKNVPANKELDERRKYDWTEDIKPHIKIAVMGESGCGKSSLILAAKNQIFPHPCEKFVSKRYYLEVKVDDKVEECMVTEIDDWDENSDRREKIYTEKNVVVLLCFNNRLALTNMEGKWVPELESHDVPIIFVKILKEGDDEDLESGRLPENTMECCPHAKEGVEEVFQEAVKKTKKA</sequence>
<dbReference type="PANTHER" id="PTHR24072">
    <property type="entry name" value="RHO FAMILY GTPASE"/>
    <property type="match status" value="1"/>
</dbReference>
<dbReference type="GO" id="GO:0007264">
    <property type="term" value="P:small GTPase-mediated signal transduction"/>
    <property type="evidence" value="ECO:0007669"/>
    <property type="project" value="InterPro"/>
</dbReference>
<keyword evidence="5" id="KW-1185">Reference proteome</keyword>
<dbReference type="SMART" id="SM00174">
    <property type="entry name" value="RHO"/>
    <property type="match status" value="1"/>
</dbReference>
<evidence type="ECO:0000256" key="1">
    <source>
        <dbReference type="ARBA" id="ARBA00022741"/>
    </source>
</evidence>
<dbReference type="EMBL" id="CAXIEN010000207">
    <property type="protein sequence ID" value="CAL1286680.1"/>
    <property type="molecule type" value="Genomic_DNA"/>
</dbReference>
<name>A0AAV2ATD8_9ARAC</name>
<dbReference type="PRINTS" id="PR00449">
    <property type="entry name" value="RASTRNSFRMNG"/>
</dbReference>
<gene>
    <name evidence="4" type="ORF">LARSCL_LOCUS14385</name>
</gene>
<dbReference type="InterPro" id="IPR027417">
    <property type="entry name" value="P-loop_NTPase"/>
</dbReference>
<evidence type="ECO:0000256" key="2">
    <source>
        <dbReference type="ARBA" id="ARBA00023134"/>
    </source>
</evidence>
<reference evidence="4 5" key="1">
    <citation type="submission" date="2024-04" db="EMBL/GenBank/DDBJ databases">
        <authorList>
            <person name="Rising A."/>
            <person name="Reimegard J."/>
            <person name="Sonavane S."/>
            <person name="Akerstrom W."/>
            <person name="Nylinder S."/>
            <person name="Hedman E."/>
            <person name="Kallberg Y."/>
        </authorList>
    </citation>
    <scope>NUCLEOTIDE SEQUENCE [LARGE SCALE GENOMIC DNA]</scope>
</reference>
<organism evidence="4 5">
    <name type="scientific">Larinioides sclopetarius</name>
    <dbReference type="NCBI Taxonomy" id="280406"/>
    <lineage>
        <taxon>Eukaryota</taxon>
        <taxon>Metazoa</taxon>
        <taxon>Ecdysozoa</taxon>
        <taxon>Arthropoda</taxon>
        <taxon>Chelicerata</taxon>
        <taxon>Arachnida</taxon>
        <taxon>Araneae</taxon>
        <taxon>Araneomorphae</taxon>
        <taxon>Entelegynae</taxon>
        <taxon>Araneoidea</taxon>
        <taxon>Araneidae</taxon>
        <taxon>Larinioides</taxon>
    </lineage>
</organism>
<dbReference type="GO" id="GO:0003006">
    <property type="term" value="P:developmental process involved in reproduction"/>
    <property type="evidence" value="ECO:0007669"/>
    <property type="project" value="UniProtKB-ARBA"/>
</dbReference>
<dbReference type="Gene3D" id="3.40.50.300">
    <property type="entry name" value="P-loop containing nucleotide triphosphate hydrolases"/>
    <property type="match status" value="1"/>
</dbReference>
<evidence type="ECO:0000313" key="5">
    <source>
        <dbReference type="Proteomes" id="UP001497382"/>
    </source>
</evidence>
<keyword evidence="2" id="KW-0342">GTP-binding</keyword>
<feature type="region of interest" description="Disordered" evidence="3">
    <location>
        <begin position="1"/>
        <end position="32"/>
    </location>
</feature>
<dbReference type="AlphaFoldDB" id="A0AAV2ATD8"/>
<proteinExistence type="predicted"/>
<dbReference type="GO" id="GO:0022412">
    <property type="term" value="P:cellular process involved in reproduction in multicellular organism"/>
    <property type="evidence" value="ECO:0007669"/>
    <property type="project" value="UniProtKB-ARBA"/>
</dbReference>